<reference evidence="1" key="1">
    <citation type="journal article" date="2023" name="Mol. Phylogenet. Evol.">
        <title>Genome-scale phylogeny and comparative genomics of the fungal order Sordariales.</title>
        <authorList>
            <person name="Hensen N."/>
            <person name="Bonometti L."/>
            <person name="Westerberg I."/>
            <person name="Brannstrom I.O."/>
            <person name="Guillou S."/>
            <person name="Cros-Aarteil S."/>
            <person name="Calhoun S."/>
            <person name="Haridas S."/>
            <person name="Kuo A."/>
            <person name="Mondo S."/>
            <person name="Pangilinan J."/>
            <person name="Riley R."/>
            <person name="LaButti K."/>
            <person name="Andreopoulos B."/>
            <person name="Lipzen A."/>
            <person name="Chen C."/>
            <person name="Yan M."/>
            <person name="Daum C."/>
            <person name="Ng V."/>
            <person name="Clum A."/>
            <person name="Steindorff A."/>
            <person name="Ohm R.A."/>
            <person name="Martin F."/>
            <person name="Silar P."/>
            <person name="Natvig D.O."/>
            <person name="Lalanne C."/>
            <person name="Gautier V."/>
            <person name="Ament-Velasquez S.L."/>
            <person name="Kruys A."/>
            <person name="Hutchinson M.I."/>
            <person name="Powell A.J."/>
            <person name="Barry K."/>
            <person name="Miller A.N."/>
            <person name="Grigoriev I.V."/>
            <person name="Debuchy R."/>
            <person name="Gladieux P."/>
            <person name="Hiltunen Thoren M."/>
            <person name="Johannesson H."/>
        </authorList>
    </citation>
    <scope>NUCLEOTIDE SEQUENCE</scope>
    <source>
        <strain evidence="1">FGSC 1904</strain>
    </source>
</reference>
<name>A0AAE0UDK0_SORBR</name>
<reference evidence="1" key="2">
    <citation type="submission" date="2023-07" db="EMBL/GenBank/DDBJ databases">
        <authorList>
            <consortium name="Lawrence Berkeley National Laboratory"/>
            <person name="Haridas S."/>
            <person name="Hensen N."/>
            <person name="Bonometti L."/>
            <person name="Westerberg I."/>
            <person name="Brannstrom I.O."/>
            <person name="Guillou S."/>
            <person name="Cros-Aarteil S."/>
            <person name="Calhoun S."/>
            <person name="Kuo A."/>
            <person name="Mondo S."/>
            <person name="Pangilinan J."/>
            <person name="Riley R."/>
            <person name="LaButti K."/>
            <person name="Andreopoulos B."/>
            <person name="Lipzen A."/>
            <person name="Chen C."/>
            <person name="Yanf M."/>
            <person name="Daum C."/>
            <person name="Ng V."/>
            <person name="Clum A."/>
            <person name="Steindorff A."/>
            <person name="Ohm R."/>
            <person name="Martin F."/>
            <person name="Silar P."/>
            <person name="Natvig D."/>
            <person name="Lalanne C."/>
            <person name="Gautier V."/>
            <person name="Ament-velasquez S.L."/>
            <person name="Kruys A."/>
            <person name="Hutchinson M.I."/>
            <person name="Powell A.J."/>
            <person name="Barry K."/>
            <person name="Miller A.N."/>
            <person name="Grigoriev I.V."/>
            <person name="Debuchy R."/>
            <person name="Gladieux P."/>
            <person name="Thoren M.H."/>
            <person name="Johannesson H."/>
        </authorList>
    </citation>
    <scope>NUCLEOTIDE SEQUENCE</scope>
    <source>
        <strain evidence="1">FGSC 1904</strain>
    </source>
</reference>
<protein>
    <submittedName>
        <fullName evidence="1">Uncharacterized protein</fullName>
    </submittedName>
</protein>
<dbReference type="EMBL" id="JAUTDP010000005">
    <property type="protein sequence ID" value="KAK3399519.1"/>
    <property type="molecule type" value="Genomic_DNA"/>
</dbReference>
<sequence length="259" mass="30406">MASDTTNLSPIWQSLPLEVAQMILHEVVSIHLWNIDKDPFYPWDTLRQLNHQQRRRVEAVYRHFLLPHLELRREVNFQSTPTEASPTQQVTKGVVYLSWTWDHQKDRLVENENGSSDDRITLRSSEREYLDQEIGDNLDGFDSLVGWNDHVKSFPPDGLQIDPYPHYTFDLTLCIRHPHGYYNNRECDLDVTTMTFPASHLVPDVEDGFDDDSIRVSSRQLIGAVIWGWKNQIRGRKRSDMSRQWYYIPLDRLKGVSEV</sequence>
<proteinExistence type="predicted"/>
<evidence type="ECO:0000313" key="2">
    <source>
        <dbReference type="Proteomes" id="UP001281003"/>
    </source>
</evidence>
<keyword evidence="2" id="KW-1185">Reference proteome</keyword>
<dbReference type="Proteomes" id="UP001281003">
    <property type="component" value="Unassembled WGS sequence"/>
</dbReference>
<gene>
    <name evidence="1" type="ORF">B0T20DRAFT_200014</name>
</gene>
<organism evidence="1 2">
    <name type="scientific">Sordaria brevicollis</name>
    <dbReference type="NCBI Taxonomy" id="83679"/>
    <lineage>
        <taxon>Eukaryota</taxon>
        <taxon>Fungi</taxon>
        <taxon>Dikarya</taxon>
        <taxon>Ascomycota</taxon>
        <taxon>Pezizomycotina</taxon>
        <taxon>Sordariomycetes</taxon>
        <taxon>Sordariomycetidae</taxon>
        <taxon>Sordariales</taxon>
        <taxon>Sordariaceae</taxon>
        <taxon>Sordaria</taxon>
    </lineage>
</organism>
<dbReference type="AlphaFoldDB" id="A0AAE0UDK0"/>
<evidence type="ECO:0000313" key="1">
    <source>
        <dbReference type="EMBL" id="KAK3399519.1"/>
    </source>
</evidence>
<accession>A0AAE0UDK0</accession>
<comment type="caution">
    <text evidence="1">The sequence shown here is derived from an EMBL/GenBank/DDBJ whole genome shotgun (WGS) entry which is preliminary data.</text>
</comment>